<gene>
    <name evidence="2" type="ORF">MVEN_00965800</name>
</gene>
<dbReference type="CDD" id="cd22997">
    <property type="entry name" value="GT_LH"/>
    <property type="match status" value="1"/>
</dbReference>
<evidence type="ECO:0000313" key="3">
    <source>
        <dbReference type="Proteomes" id="UP000620124"/>
    </source>
</evidence>
<name>A0A8H7CZU7_9AGAR</name>
<dbReference type="Proteomes" id="UP000620124">
    <property type="component" value="Unassembled WGS sequence"/>
</dbReference>
<comment type="caution">
    <text evidence="2">The sequence shown here is derived from an EMBL/GenBank/DDBJ whole genome shotgun (WGS) entry which is preliminary data.</text>
</comment>
<dbReference type="OrthoDB" id="422736at2759"/>
<feature type="domain" description="PLOD1-3-like GT" evidence="1">
    <location>
        <begin position="119"/>
        <end position="166"/>
    </location>
</feature>
<dbReference type="EMBL" id="JACAZI010000007">
    <property type="protein sequence ID" value="KAF7356335.1"/>
    <property type="molecule type" value="Genomic_DNA"/>
</dbReference>
<dbReference type="PANTHER" id="PTHR36587">
    <property type="entry name" value="EXPRESSION SITE-ASSOCIATED GENE 3 (ESAG3)-LIKE PROTEIN"/>
    <property type="match status" value="1"/>
</dbReference>
<reference evidence="2" key="1">
    <citation type="submission" date="2020-05" db="EMBL/GenBank/DDBJ databases">
        <title>Mycena genomes resolve the evolution of fungal bioluminescence.</title>
        <authorList>
            <person name="Tsai I.J."/>
        </authorList>
    </citation>
    <scope>NUCLEOTIDE SEQUENCE</scope>
    <source>
        <strain evidence="2">CCC161011</strain>
    </source>
</reference>
<dbReference type="Pfam" id="PF25342">
    <property type="entry name" value="GT_PLOD"/>
    <property type="match status" value="1"/>
</dbReference>
<accession>A0A8H7CZU7</accession>
<dbReference type="InterPro" id="IPR057589">
    <property type="entry name" value="GT_PLOD"/>
</dbReference>
<protein>
    <recommendedName>
        <fullName evidence="1">PLOD1-3-like GT domain-containing protein</fullName>
    </recommendedName>
</protein>
<evidence type="ECO:0000259" key="1">
    <source>
        <dbReference type="Pfam" id="PF25342"/>
    </source>
</evidence>
<keyword evidence="3" id="KW-1185">Reference proteome</keyword>
<evidence type="ECO:0000313" key="2">
    <source>
        <dbReference type="EMBL" id="KAF7356335.1"/>
    </source>
</evidence>
<dbReference type="PANTHER" id="PTHR36587:SF2">
    <property type="entry name" value="EXPRESSION SITE-ASSOCIATED GENE 3 (ESAG3)-LIKE PROTEIN"/>
    <property type="match status" value="1"/>
</dbReference>
<proteinExistence type="predicted"/>
<dbReference type="AlphaFoldDB" id="A0A8H7CZU7"/>
<organism evidence="2 3">
    <name type="scientific">Mycena venus</name>
    <dbReference type="NCBI Taxonomy" id="2733690"/>
    <lineage>
        <taxon>Eukaryota</taxon>
        <taxon>Fungi</taxon>
        <taxon>Dikarya</taxon>
        <taxon>Basidiomycota</taxon>
        <taxon>Agaricomycotina</taxon>
        <taxon>Agaricomycetes</taxon>
        <taxon>Agaricomycetidae</taxon>
        <taxon>Agaricales</taxon>
        <taxon>Marasmiineae</taxon>
        <taxon>Mycenaceae</taxon>
        <taxon>Mycena</taxon>
    </lineage>
</organism>
<sequence length="311" mass="35187">MTSTHCARYLRLSLILFVAILFLLTIPAVRYRTDGLWPWQSSGSPEPATGGGARGRKLFHLLPINRGGSGQLFCKVLMSSLVHGYSPIILNWEAEGDGSYMQRMKVAGVYQFLLNFPDLDDDDVVFMMDAWDVWLQLPPQTLLERYEEHGSDMVMIGADKACWPNEWEEPACSDVPESPVPKIAYGEGEEHDGVHRNTRRPRWANSGTVIGPIKTMRALYKDLVSRLPQTDSSDQGIFNEFLHEGRITLDYWSRLFWVNADNVDSGIIVNTRHPVSPVKDNIIPYHLLPPYAVSFANGRIPCRHSFQRSSP</sequence>